<keyword evidence="8" id="KW-1185">Reference proteome</keyword>
<dbReference type="PROSITE" id="PS00211">
    <property type="entry name" value="ABC_TRANSPORTER_1"/>
    <property type="match status" value="1"/>
</dbReference>
<evidence type="ECO:0000256" key="3">
    <source>
        <dbReference type="ARBA" id="ARBA00022475"/>
    </source>
</evidence>
<reference evidence="8" key="1">
    <citation type="journal article" date="2019" name="Int. J. Syst. Evol. Microbiol.">
        <title>The Global Catalogue of Microorganisms (GCM) 10K type strain sequencing project: providing services to taxonomists for standard genome sequencing and annotation.</title>
        <authorList>
            <consortium name="The Broad Institute Genomics Platform"/>
            <consortium name="The Broad Institute Genome Sequencing Center for Infectious Disease"/>
            <person name="Wu L."/>
            <person name="Ma J."/>
        </authorList>
    </citation>
    <scope>NUCLEOTIDE SEQUENCE [LARGE SCALE GENOMIC DNA]</scope>
    <source>
        <strain evidence="8">KCTC 23314</strain>
    </source>
</reference>
<dbReference type="SMART" id="SM00382">
    <property type="entry name" value="AAA"/>
    <property type="match status" value="1"/>
</dbReference>
<protein>
    <submittedName>
        <fullName evidence="7">Sulfonate ABC transporter ATP-binding protein</fullName>
    </submittedName>
</protein>
<dbReference type="PROSITE" id="PS50893">
    <property type="entry name" value="ABC_TRANSPORTER_2"/>
    <property type="match status" value="1"/>
</dbReference>
<comment type="similarity">
    <text evidence="1">Belongs to the ABC transporter superfamily.</text>
</comment>
<dbReference type="SUPFAM" id="SSF52540">
    <property type="entry name" value="P-loop containing nucleoside triphosphate hydrolases"/>
    <property type="match status" value="1"/>
</dbReference>
<feature type="domain" description="ABC transporter" evidence="6">
    <location>
        <begin position="6"/>
        <end position="238"/>
    </location>
</feature>
<comment type="caution">
    <text evidence="7">The sequence shown here is derived from an EMBL/GenBank/DDBJ whole genome shotgun (WGS) entry which is preliminary data.</text>
</comment>
<dbReference type="PANTHER" id="PTHR42788">
    <property type="entry name" value="TAURINE IMPORT ATP-BINDING PROTEIN-RELATED"/>
    <property type="match status" value="1"/>
</dbReference>
<dbReference type="CDD" id="cd03293">
    <property type="entry name" value="ABC_NrtD_SsuB_transporters"/>
    <property type="match status" value="1"/>
</dbReference>
<evidence type="ECO:0000259" key="6">
    <source>
        <dbReference type="PROSITE" id="PS50893"/>
    </source>
</evidence>
<dbReference type="InterPro" id="IPR003439">
    <property type="entry name" value="ABC_transporter-like_ATP-bd"/>
</dbReference>
<sequence length="260" mass="28673">MSKGQLQIRDVSKSYQVEGRPRLEVLQHAGFDVAPGAFVSIVGPSGCGKSTLLRLIAGLDRDYTGDILVHGERIAGASLSRGIVFQDHRLLPWLTLEQNVGLSLLNSPWPSERKAQSVREHIALVGLSGFEKAYPHQLSGGMAQRAAIARALVNKPEILLLDEPLGALDALTRIRLQEEIQRIWRVEGVTMILVTHDVDEALFLSDKVIVMNAGPGRIVRELDVDLPRPRDRAGARFAHDKREILSAMGEYQRVSERVAA</sequence>
<organism evidence="7 8">
    <name type="scientific">Pseudorhodoferax aquiterrae</name>
    <dbReference type="NCBI Taxonomy" id="747304"/>
    <lineage>
        <taxon>Bacteria</taxon>
        <taxon>Pseudomonadati</taxon>
        <taxon>Pseudomonadota</taxon>
        <taxon>Betaproteobacteria</taxon>
        <taxon>Burkholderiales</taxon>
        <taxon>Comamonadaceae</taxon>
    </lineage>
</organism>
<dbReference type="RefSeq" id="WP_189686710.1">
    <property type="nucleotide sequence ID" value="NZ_BMYK01000004.1"/>
</dbReference>
<keyword evidence="3" id="KW-0472">Membrane</keyword>
<keyword evidence="4" id="KW-0547">Nucleotide-binding</keyword>
<keyword evidence="5 7" id="KW-0067">ATP-binding</keyword>
<evidence type="ECO:0000256" key="4">
    <source>
        <dbReference type="ARBA" id="ARBA00022741"/>
    </source>
</evidence>
<evidence type="ECO:0000256" key="1">
    <source>
        <dbReference type="ARBA" id="ARBA00005417"/>
    </source>
</evidence>
<dbReference type="InterPro" id="IPR003593">
    <property type="entry name" value="AAA+_ATPase"/>
</dbReference>
<dbReference type="InterPro" id="IPR027417">
    <property type="entry name" value="P-loop_NTPase"/>
</dbReference>
<dbReference type="InterPro" id="IPR017871">
    <property type="entry name" value="ABC_transporter-like_CS"/>
</dbReference>
<accession>A0ABQ3FZL0</accession>
<dbReference type="PANTHER" id="PTHR42788:SF13">
    <property type="entry name" value="ALIPHATIC SULFONATES IMPORT ATP-BINDING PROTEIN SSUB"/>
    <property type="match status" value="1"/>
</dbReference>
<dbReference type="Proteomes" id="UP000626210">
    <property type="component" value="Unassembled WGS sequence"/>
</dbReference>
<gene>
    <name evidence="7" type="primary">ssuB</name>
    <name evidence="7" type="ORF">GCM10007320_19180</name>
</gene>
<keyword evidence="3" id="KW-1003">Cell membrane</keyword>
<name>A0ABQ3FZL0_9BURK</name>
<proteinExistence type="inferred from homology"/>
<dbReference type="EMBL" id="BMYK01000004">
    <property type="protein sequence ID" value="GHC78605.1"/>
    <property type="molecule type" value="Genomic_DNA"/>
</dbReference>
<evidence type="ECO:0000256" key="2">
    <source>
        <dbReference type="ARBA" id="ARBA00022448"/>
    </source>
</evidence>
<evidence type="ECO:0000313" key="8">
    <source>
        <dbReference type="Proteomes" id="UP000626210"/>
    </source>
</evidence>
<evidence type="ECO:0000313" key="7">
    <source>
        <dbReference type="EMBL" id="GHC78605.1"/>
    </source>
</evidence>
<dbReference type="InterPro" id="IPR050166">
    <property type="entry name" value="ABC_transporter_ATP-bind"/>
</dbReference>
<evidence type="ECO:0000256" key="5">
    <source>
        <dbReference type="ARBA" id="ARBA00022840"/>
    </source>
</evidence>
<dbReference type="GO" id="GO:0005524">
    <property type="term" value="F:ATP binding"/>
    <property type="evidence" value="ECO:0007669"/>
    <property type="project" value="UniProtKB-KW"/>
</dbReference>
<keyword evidence="2" id="KW-0813">Transport</keyword>
<dbReference type="Gene3D" id="3.40.50.300">
    <property type="entry name" value="P-loop containing nucleotide triphosphate hydrolases"/>
    <property type="match status" value="1"/>
</dbReference>
<dbReference type="Pfam" id="PF00005">
    <property type="entry name" value="ABC_tran"/>
    <property type="match status" value="1"/>
</dbReference>